<protein>
    <submittedName>
        <fullName evidence="1">Uncharacterized protein</fullName>
    </submittedName>
</protein>
<accession>A0A8H3WZY3</accession>
<proteinExistence type="predicted"/>
<sequence length="120" mass="13855">MCAEINYKRSIEAAKSLEHNILANINTIFGSDRYKQTNSHDIDQESSDVIELETNENEEMVIEDDLESKESVEELESLFETEELEEIEALSFNELLTDLKHPVDDPWKNGNLLIYSISNF</sequence>
<dbReference type="Proteomes" id="UP000439903">
    <property type="component" value="Unassembled WGS sequence"/>
</dbReference>
<gene>
    <name evidence="1" type="ORF">F8M41_013418</name>
</gene>
<dbReference type="OrthoDB" id="2431171at2759"/>
<evidence type="ECO:0000313" key="2">
    <source>
        <dbReference type="Proteomes" id="UP000439903"/>
    </source>
</evidence>
<evidence type="ECO:0000313" key="1">
    <source>
        <dbReference type="EMBL" id="KAF0369737.1"/>
    </source>
</evidence>
<dbReference type="EMBL" id="WTPW01002720">
    <property type="protein sequence ID" value="KAF0369737.1"/>
    <property type="molecule type" value="Genomic_DNA"/>
</dbReference>
<comment type="caution">
    <text evidence="1">The sequence shown here is derived from an EMBL/GenBank/DDBJ whole genome shotgun (WGS) entry which is preliminary data.</text>
</comment>
<keyword evidence="2" id="KW-1185">Reference proteome</keyword>
<name>A0A8H3WZY3_GIGMA</name>
<dbReference type="AlphaFoldDB" id="A0A8H3WZY3"/>
<reference evidence="1 2" key="1">
    <citation type="journal article" date="2019" name="Environ. Microbiol.">
        <title>At the nexus of three kingdoms: the genome of the mycorrhizal fungus Gigaspora margarita provides insights into plant, endobacterial and fungal interactions.</title>
        <authorList>
            <person name="Venice F."/>
            <person name="Ghignone S."/>
            <person name="Salvioli di Fossalunga A."/>
            <person name="Amselem J."/>
            <person name="Novero M."/>
            <person name="Xianan X."/>
            <person name="Sedzielewska Toro K."/>
            <person name="Morin E."/>
            <person name="Lipzen A."/>
            <person name="Grigoriev I.V."/>
            <person name="Henrissat B."/>
            <person name="Martin F.M."/>
            <person name="Bonfante P."/>
        </authorList>
    </citation>
    <scope>NUCLEOTIDE SEQUENCE [LARGE SCALE GENOMIC DNA]</scope>
    <source>
        <strain evidence="1 2">BEG34</strain>
    </source>
</reference>
<organism evidence="1 2">
    <name type="scientific">Gigaspora margarita</name>
    <dbReference type="NCBI Taxonomy" id="4874"/>
    <lineage>
        <taxon>Eukaryota</taxon>
        <taxon>Fungi</taxon>
        <taxon>Fungi incertae sedis</taxon>
        <taxon>Mucoromycota</taxon>
        <taxon>Glomeromycotina</taxon>
        <taxon>Glomeromycetes</taxon>
        <taxon>Diversisporales</taxon>
        <taxon>Gigasporaceae</taxon>
        <taxon>Gigaspora</taxon>
    </lineage>
</organism>